<evidence type="ECO:0000259" key="1">
    <source>
        <dbReference type="Pfam" id="PF10988"/>
    </source>
</evidence>
<keyword evidence="3" id="KW-1185">Reference proteome</keyword>
<dbReference type="EMBL" id="WQLW01000012">
    <property type="protein sequence ID" value="MVO10398.1"/>
    <property type="molecule type" value="Genomic_DNA"/>
</dbReference>
<organism evidence="2 3">
    <name type="scientific">Flavobacterium profundi</name>
    <dbReference type="NCBI Taxonomy" id="1774945"/>
    <lineage>
        <taxon>Bacteria</taxon>
        <taxon>Pseudomonadati</taxon>
        <taxon>Bacteroidota</taxon>
        <taxon>Flavobacteriia</taxon>
        <taxon>Flavobacteriales</taxon>
        <taxon>Flavobacteriaceae</taxon>
        <taxon>Flavobacterium</taxon>
    </lineage>
</organism>
<dbReference type="PROSITE" id="PS51257">
    <property type="entry name" value="PROKAR_LIPOPROTEIN"/>
    <property type="match status" value="1"/>
</dbReference>
<feature type="domain" description="Putative auto-transporter adhesin head GIN" evidence="1">
    <location>
        <begin position="50"/>
        <end position="230"/>
    </location>
</feature>
<evidence type="ECO:0000313" key="3">
    <source>
        <dbReference type="Proteomes" id="UP000431264"/>
    </source>
</evidence>
<dbReference type="Pfam" id="PF10988">
    <property type="entry name" value="DUF2807"/>
    <property type="match status" value="1"/>
</dbReference>
<gene>
    <name evidence="2" type="ORF">GOQ30_14585</name>
</gene>
<reference evidence="3" key="1">
    <citation type="submission" date="2019-05" db="EMBL/GenBank/DDBJ databases">
        <title>Flavobacterium profundi sp. nov., isolated from a deep-sea seamount.</title>
        <authorList>
            <person name="Zhang D.-C."/>
        </authorList>
    </citation>
    <scope>NUCLEOTIDE SEQUENCE [LARGE SCALE GENOMIC DNA]</scope>
    <source>
        <strain evidence="3">TP390</strain>
    </source>
</reference>
<dbReference type="InterPro" id="IPR021255">
    <property type="entry name" value="DUF2807"/>
</dbReference>
<protein>
    <submittedName>
        <fullName evidence="2">DUF2807 domain-containing protein</fullName>
    </submittedName>
</protein>
<dbReference type="Proteomes" id="UP000431264">
    <property type="component" value="Unassembled WGS sequence"/>
</dbReference>
<dbReference type="AlphaFoldDB" id="A0A6I4IUP9"/>
<name>A0A6I4IUP9_9FLAO</name>
<dbReference type="Gene3D" id="2.160.20.120">
    <property type="match status" value="1"/>
</dbReference>
<sequence length="246" mass="26073">MTKLIIQITKLFVIALTVLLLQSCMNSNWNRETISGNGNIVEVSRTVDKPFQAVKAQTGLDVIIRQDNNVSIKVEADENLLDHIFTEVKDGELIIHSDANILNYKAKKIYVCAPNLNKISSSSGASINSEKTLDFDNLELESSSGSVIDITVKSNYLSCESSSGSSIIAKGSAKSITTESSSGSTIDLENLIAENGQSSSSSGSSTNVNVTNELKADASSGSSIHFVTKPSSLIKDESSGGSVSSK</sequence>
<accession>A0A6I4IUP9</accession>
<dbReference type="RefSeq" id="WP_140998824.1">
    <property type="nucleotide sequence ID" value="NZ_VDCZ01000012.1"/>
</dbReference>
<proteinExistence type="predicted"/>
<comment type="caution">
    <text evidence="2">The sequence shown here is derived from an EMBL/GenBank/DDBJ whole genome shotgun (WGS) entry which is preliminary data.</text>
</comment>
<dbReference type="OrthoDB" id="5585143at2"/>
<evidence type="ECO:0000313" key="2">
    <source>
        <dbReference type="EMBL" id="MVO10398.1"/>
    </source>
</evidence>